<dbReference type="CDD" id="cd07576">
    <property type="entry name" value="R-amidase_like"/>
    <property type="match status" value="1"/>
</dbReference>
<name>A0A839RR24_9ACTN</name>
<proteinExistence type="inferred from homology"/>
<organism evidence="3 4">
    <name type="scientific">Hoyosella altamirensis</name>
    <dbReference type="NCBI Taxonomy" id="616997"/>
    <lineage>
        <taxon>Bacteria</taxon>
        <taxon>Bacillati</taxon>
        <taxon>Actinomycetota</taxon>
        <taxon>Actinomycetes</taxon>
        <taxon>Mycobacteriales</taxon>
        <taxon>Hoyosellaceae</taxon>
        <taxon>Hoyosella</taxon>
    </lineage>
</organism>
<dbReference type="RefSeq" id="WP_232323026.1">
    <property type="nucleotide sequence ID" value="NZ_BDDI01000014.1"/>
</dbReference>
<feature type="domain" description="CN hydrolase" evidence="2">
    <location>
        <begin position="4"/>
        <end position="240"/>
    </location>
</feature>
<dbReference type="InterPro" id="IPR001110">
    <property type="entry name" value="UPF0012_CS"/>
</dbReference>
<evidence type="ECO:0000259" key="2">
    <source>
        <dbReference type="PROSITE" id="PS50263"/>
    </source>
</evidence>
<evidence type="ECO:0000313" key="3">
    <source>
        <dbReference type="EMBL" id="MBB3038817.1"/>
    </source>
</evidence>
<gene>
    <name evidence="3" type="ORF">FHU29_003286</name>
</gene>
<dbReference type="PROSITE" id="PS50263">
    <property type="entry name" value="CN_HYDROLASE"/>
    <property type="match status" value="1"/>
</dbReference>
<dbReference type="Gene3D" id="3.60.110.10">
    <property type="entry name" value="Carbon-nitrogen hydrolase"/>
    <property type="match status" value="1"/>
</dbReference>
<dbReference type="InterPro" id="IPR003010">
    <property type="entry name" value="C-N_Hydrolase"/>
</dbReference>
<reference evidence="3 4" key="1">
    <citation type="submission" date="2020-08" db="EMBL/GenBank/DDBJ databases">
        <title>Sequencing the genomes of 1000 actinobacteria strains.</title>
        <authorList>
            <person name="Klenk H.-P."/>
        </authorList>
    </citation>
    <scope>NUCLEOTIDE SEQUENCE [LARGE SCALE GENOMIC DNA]</scope>
    <source>
        <strain evidence="3 4">DSM 45258</strain>
    </source>
</reference>
<dbReference type="Proteomes" id="UP000567922">
    <property type="component" value="Unassembled WGS sequence"/>
</dbReference>
<protein>
    <submittedName>
        <fullName evidence="3">Nitrilase</fullName>
        <ecNumber evidence="3">3.5.5.1</ecNumber>
    </submittedName>
</protein>
<comment type="caution">
    <text evidence="3">The sequence shown here is derived from an EMBL/GenBank/DDBJ whole genome shotgun (WGS) entry which is preliminary data.</text>
</comment>
<keyword evidence="4" id="KW-1185">Reference proteome</keyword>
<dbReference type="Pfam" id="PF00795">
    <property type="entry name" value="CN_hydrolase"/>
    <property type="match status" value="1"/>
</dbReference>
<dbReference type="EC" id="3.5.5.1" evidence="3"/>
<dbReference type="PROSITE" id="PS01227">
    <property type="entry name" value="UPF0012"/>
    <property type="match status" value="1"/>
</dbReference>
<dbReference type="InterPro" id="IPR036526">
    <property type="entry name" value="C-N_Hydrolase_sf"/>
</dbReference>
<sequence length="261" mass="28185">MSAVVAALYQGPERATSVAENLRAIDLSAREAAREGAAILICPEMSATGYNLGPLVAQRAEPSHGPIAGEIGETAQRYSIAIAYGYPELAAGAIYNSVQVVSASGTPLAHYRKTHLFGALDRDHFLPGMELVVQFDLSGIRCGLLTCYDVEFPETVRAHADAGTQWLIVPTGLMRPFERVAQTLVPARAYESQMFITYVNRCGTEAEVEYCGLSCAVAPDGTELARAGAAEQLIVTEIDLAVLEASRVVNTYLQDRRRDLY</sequence>
<comment type="similarity">
    <text evidence="1">Belongs to the carbon-nitrogen hydrolase superfamily. NIT1/NIT2 family.</text>
</comment>
<dbReference type="EMBL" id="JACHWS010000003">
    <property type="protein sequence ID" value="MBB3038817.1"/>
    <property type="molecule type" value="Genomic_DNA"/>
</dbReference>
<dbReference type="InterPro" id="IPR044083">
    <property type="entry name" value="RamA-like"/>
</dbReference>
<dbReference type="PANTHER" id="PTHR23088:SF27">
    <property type="entry name" value="DEAMINATED GLUTATHIONE AMIDASE"/>
    <property type="match status" value="1"/>
</dbReference>
<accession>A0A839RR24</accession>
<dbReference type="GO" id="GO:0000257">
    <property type="term" value="F:nitrilase activity"/>
    <property type="evidence" value="ECO:0007669"/>
    <property type="project" value="UniProtKB-EC"/>
</dbReference>
<dbReference type="PANTHER" id="PTHR23088">
    <property type="entry name" value="NITRILASE-RELATED"/>
    <property type="match status" value="1"/>
</dbReference>
<evidence type="ECO:0000313" key="4">
    <source>
        <dbReference type="Proteomes" id="UP000567922"/>
    </source>
</evidence>
<keyword evidence="3" id="KW-0378">Hydrolase</keyword>
<dbReference type="AlphaFoldDB" id="A0A839RR24"/>
<dbReference type="SUPFAM" id="SSF56317">
    <property type="entry name" value="Carbon-nitrogen hydrolase"/>
    <property type="match status" value="1"/>
</dbReference>
<evidence type="ECO:0000256" key="1">
    <source>
        <dbReference type="ARBA" id="ARBA00010613"/>
    </source>
</evidence>